<accession>U1HT02</accession>
<gene>
    <name evidence="3" type="ORF">EPUS_07536</name>
</gene>
<protein>
    <submittedName>
        <fullName evidence="3">Uncharacterized protein</fullName>
    </submittedName>
</protein>
<feature type="compositionally biased region" description="Low complexity" evidence="2">
    <location>
        <begin position="335"/>
        <end position="344"/>
    </location>
</feature>
<feature type="coiled-coil region" evidence="1">
    <location>
        <begin position="438"/>
        <end position="493"/>
    </location>
</feature>
<sequence length="793" mass="86611">MSDDTTNLIDLDQPIALRRGKRRSDAISPSKPTATGSAVHNSANGAPHTPARTRSKKRVRFSNPGSLTATSSAATSGLTPYIGRANLSTPRRRASTPTAARSEPLEIQFTPFRAVLDGRTQRRLRRNGLSQEMNAYESERRDKAQLEKALHAKDHELEELKKQLEAAKHENAVANHSTVEELSSSQKIVEAELEDLRQSFNEGNMPAGFDDDMDINWDAVNVHKAVAPPCPASDSGDTIPIYDDDAAVLEPNTPDGRNRISTHSEPVDTTIDEEILAMALDLESAKQEKRKLFNDVRGDIPALQAVPSSSTNLGASLHFEDSPAPSTQEQQQRQPSFTTSTTSLPSPPKTFYADLSKTLKSTIHRAENAELVLHNLEADLRALGFSPSDDDCSISSILDNIRAHFRQARLDLERALPGETPSGLHESAQVLPAAISKLKLLSRRVQEREAELRSMHEQQRTLKGNFECGLRAAEKANQRIKELEEAVEEGADDLLAMRMKLQATEKDGRIEDLEAKVAAESTGRHKAEESAVQRLAKIEALNAVQIQLSTLEAQKAESELKLQQSSQEKDQQHANSLQSLNTRLSTLSTALATSQAESTRLNALIRKSYVRGCKVRGANWEMEDEDDVAEAGGEGEPLTPVSLVRFVDVEDGEREAGLEREGSEDVNGEGEVEGRVEVERGRRRSRSSSVKKSNLSRGLGIEMSMGMGRGLDATKKGASGGAGQRRKRRLDSGIGMGCLGEEEEEMETDTELMSSDAMLPSSDPDFDIHEDASEVALPSSELGMEGATVVGQE</sequence>
<dbReference type="EMBL" id="KE721108">
    <property type="protein sequence ID" value="ERF72374.1"/>
    <property type="molecule type" value="Genomic_DNA"/>
</dbReference>
<evidence type="ECO:0000313" key="3">
    <source>
        <dbReference type="EMBL" id="ERF72374.1"/>
    </source>
</evidence>
<feature type="region of interest" description="Disordered" evidence="2">
    <location>
        <begin position="306"/>
        <end position="349"/>
    </location>
</feature>
<dbReference type="HOGENOM" id="CLU_371712_0_0_1"/>
<organism evidence="3 4">
    <name type="scientific">Endocarpon pusillum (strain Z07020 / HMAS-L-300199)</name>
    <name type="common">Lichen-forming fungus</name>
    <dbReference type="NCBI Taxonomy" id="1263415"/>
    <lineage>
        <taxon>Eukaryota</taxon>
        <taxon>Fungi</taxon>
        <taxon>Dikarya</taxon>
        <taxon>Ascomycota</taxon>
        <taxon>Pezizomycotina</taxon>
        <taxon>Eurotiomycetes</taxon>
        <taxon>Chaetothyriomycetidae</taxon>
        <taxon>Verrucariales</taxon>
        <taxon>Verrucariaceae</taxon>
        <taxon>Endocarpon</taxon>
    </lineage>
</organism>
<feature type="coiled-coil region" evidence="1">
    <location>
        <begin position="129"/>
        <end position="199"/>
    </location>
</feature>
<feature type="compositionally biased region" description="Acidic residues" evidence="2">
    <location>
        <begin position="740"/>
        <end position="750"/>
    </location>
</feature>
<evidence type="ECO:0000313" key="4">
    <source>
        <dbReference type="Proteomes" id="UP000019373"/>
    </source>
</evidence>
<keyword evidence="4" id="KW-1185">Reference proteome</keyword>
<dbReference type="OMA" id="AESYWMT"/>
<feature type="region of interest" description="Disordered" evidence="2">
    <location>
        <begin position="653"/>
        <end position="767"/>
    </location>
</feature>
<keyword evidence="1" id="KW-0175">Coiled coil</keyword>
<reference evidence="4" key="1">
    <citation type="journal article" date="2014" name="BMC Genomics">
        <title>Genome characteristics reveal the impact of lichenization on lichen-forming fungus Endocarpon pusillum Hedwig (Verrucariales, Ascomycota).</title>
        <authorList>
            <person name="Wang Y.-Y."/>
            <person name="Liu B."/>
            <person name="Zhang X.-Y."/>
            <person name="Zhou Q.-M."/>
            <person name="Zhang T."/>
            <person name="Li H."/>
            <person name="Yu Y.-F."/>
            <person name="Zhang X.-L."/>
            <person name="Hao X.-Y."/>
            <person name="Wang M."/>
            <person name="Wang L."/>
            <person name="Wei J.-C."/>
        </authorList>
    </citation>
    <scope>NUCLEOTIDE SEQUENCE [LARGE SCALE GENOMIC DNA]</scope>
    <source>
        <strain evidence="4">Z07020 / HMAS-L-300199</strain>
    </source>
</reference>
<dbReference type="eggNOG" id="ENOG502SS15">
    <property type="taxonomic scope" value="Eukaryota"/>
</dbReference>
<feature type="compositionally biased region" description="Polar residues" evidence="2">
    <location>
        <begin position="30"/>
        <end position="44"/>
    </location>
</feature>
<evidence type="ECO:0000256" key="1">
    <source>
        <dbReference type="SAM" id="Coils"/>
    </source>
</evidence>
<evidence type="ECO:0000256" key="2">
    <source>
        <dbReference type="SAM" id="MobiDB-lite"/>
    </source>
</evidence>
<feature type="compositionally biased region" description="Basic and acidic residues" evidence="2">
    <location>
        <begin position="654"/>
        <end position="663"/>
    </location>
</feature>
<dbReference type="AlphaFoldDB" id="U1HT02"/>
<feature type="compositionally biased region" description="Low complexity" evidence="2">
    <location>
        <begin position="687"/>
        <end position="698"/>
    </location>
</feature>
<proteinExistence type="predicted"/>
<feature type="compositionally biased region" description="Polar residues" evidence="2">
    <location>
        <begin position="324"/>
        <end position="334"/>
    </location>
</feature>
<feature type="compositionally biased region" description="Low complexity" evidence="2">
    <location>
        <begin position="65"/>
        <end position="79"/>
    </location>
</feature>
<feature type="compositionally biased region" description="Basic residues" evidence="2">
    <location>
        <begin position="51"/>
        <end position="60"/>
    </location>
</feature>
<dbReference type="GeneID" id="19242418"/>
<feature type="coiled-coil region" evidence="1">
    <location>
        <begin position="541"/>
        <end position="568"/>
    </location>
</feature>
<dbReference type="OrthoDB" id="3532430at2759"/>
<name>U1HT02_ENDPU</name>
<dbReference type="Proteomes" id="UP000019373">
    <property type="component" value="Unassembled WGS sequence"/>
</dbReference>
<feature type="region of interest" description="Disordered" evidence="2">
    <location>
        <begin position="1"/>
        <end position="105"/>
    </location>
</feature>
<dbReference type="RefSeq" id="XP_007801965.1">
    <property type="nucleotide sequence ID" value="XM_007803774.1"/>
</dbReference>